<organism evidence="3 4">
    <name type="scientific">Brasilonema bromeliae SPC951</name>
    <dbReference type="NCBI Taxonomy" id="385972"/>
    <lineage>
        <taxon>Bacteria</taxon>
        <taxon>Bacillati</taxon>
        <taxon>Cyanobacteriota</taxon>
        <taxon>Cyanophyceae</taxon>
        <taxon>Nostocales</taxon>
        <taxon>Scytonemataceae</taxon>
        <taxon>Brasilonema</taxon>
        <taxon>Bromeliae group (in: Brasilonema)</taxon>
    </lineage>
</organism>
<evidence type="ECO:0000259" key="2">
    <source>
        <dbReference type="Pfam" id="PF01261"/>
    </source>
</evidence>
<dbReference type="GO" id="GO:0016853">
    <property type="term" value="F:isomerase activity"/>
    <property type="evidence" value="ECO:0007669"/>
    <property type="project" value="UniProtKB-KW"/>
</dbReference>
<accession>A0ABX1PDW1</accession>
<dbReference type="Proteomes" id="UP000718564">
    <property type="component" value="Unassembled WGS sequence"/>
</dbReference>
<name>A0ABX1PDW1_9CYAN</name>
<gene>
    <name evidence="3" type="ORF">DP116_22870</name>
</gene>
<dbReference type="InterPro" id="IPR036237">
    <property type="entry name" value="Xyl_isomerase-like_sf"/>
</dbReference>
<proteinExistence type="predicted"/>
<dbReference type="PANTHER" id="PTHR43489:SF7">
    <property type="entry name" value="3-DEHYDRO-D-GULOSIDE 4-EPIMERASE-RELATED"/>
    <property type="match status" value="1"/>
</dbReference>
<reference evidence="3 4" key="1">
    <citation type="submission" date="2018-06" db="EMBL/GenBank/DDBJ databases">
        <title>Comparative genomics of Brasilonema spp. strains.</title>
        <authorList>
            <person name="Alvarenga D.O."/>
            <person name="Fiore M.F."/>
            <person name="Varani A.M."/>
        </authorList>
    </citation>
    <scope>NUCLEOTIDE SEQUENCE [LARGE SCALE GENOMIC DNA]</scope>
    <source>
        <strain evidence="3 4">SPC951</strain>
    </source>
</reference>
<dbReference type="Pfam" id="PF01261">
    <property type="entry name" value="AP_endonuc_2"/>
    <property type="match status" value="1"/>
</dbReference>
<keyword evidence="1 3" id="KW-0413">Isomerase</keyword>
<feature type="domain" description="Xylose isomerase-like TIM barrel" evidence="2">
    <location>
        <begin position="59"/>
        <end position="295"/>
    </location>
</feature>
<evidence type="ECO:0000313" key="3">
    <source>
        <dbReference type="EMBL" id="NMG22143.1"/>
    </source>
</evidence>
<dbReference type="Gene3D" id="3.20.20.150">
    <property type="entry name" value="Divalent-metal-dependent TIM barrel enzymes"/>
    <property type="match status" value="1"/>
</dbReference>
<evidence type="ECO:0000313" key="4">
    <source>
        <dbReference type="Proteomes" id="UP000718564"/>
    </source>
</evidence>
<protein>
    <submittedName>
        <fullName evidence="3">Sugar phosphate isomerase/epimerase</fullName>
    </submittedName>
</protein>
<evidence type="ECO:0000256" key="1">
    <source>
        <dbReference type="ARBA" id="ARBA00023235"/>
    </source>
</evidence>
<comment type="caution">
    <text evidence="3">The sequence shown here is derived from an EMBL/GenBank/DDBJ whole genome shotgun (WGS) entry which is preliminary data.</text>
</comment>
<dbReference type="PANTHER" id="PTHR43489">
    <property type="entry name" value="ISOMERASE"/>
    <property type="match status" value="1"/>
</dbReference>
<dbReference type="InterPro" id="IPR050417">
    <property type="entry name" value="Sugar_Epim/Isomerase"/>
</dbReference>
<dbReference type="EMBL" id="QMEB01000225">
    <property type="protein sequence ID" value="NMG22143.1"/>
    <property type="molecule type" value="Genomic_DNA"/>
</dbReference>
<dbReference type="SUPFAM" id="SSF51658">
    <property type="entry name" value="Xylose isomerase-like"/>
    <property type="match status" value="1"/>
</dbReference>
<dbReference type="InterPro" id="IPR006311">
    <property type="entry name" value="TAT_signal"/>
</dbReference>
<dbReference type="InterPro" id="IPR013022">
    <property type="entry name" value="Xyl_isomerase-like_TIM-brl"/>
</dbReference>
<sequence>MTSPLDRRTFLAAGVGAAAALASGGPGSSASAQDAPVKKYKKAVKIGMVRAGATLVDKFKILKEIGFDGIELDSPNGFDKSEVLAARDESGLPIHGVVDSAHWKETLSHPSEEVRAKGLAALETAIRDAHAYGATSVLLVPAVVNKEVSYADAYTRSQAEIRKALPLAAELKIKILFENVWNNFLLSPLETARYIDEFESEWIGAYFDVGNVVLYGWPEQWIRTLGKRIGKLDVKEYSRKVAREKGTGAGFGVELLEGDCDWPAVMRALEEIGFTGWGTAEIPGGDETRLRAIAERMDKIYAS</sequence>
<dbReference type="RefSeq" id="WP_169157358.1">
    <property type="nucleotide sequence ID" value="NZ_CAWPJE010000222.1"/>
</dbReference>
<keyword evidence="4" id="KW-1185">Reference proteome</keyword>
<dbReference type="PROSITE" id="PS51318">
    <property type="entry name" value="TAT"/>
    <property type="match status" value="1"/>
</dbReference>